<keyword evidence="3" id="KW-1185">Reference proteome</keyword>
<dbReference type="EMBL" id="FOWZ01000007">
    <property type="protein sequence ID" value="SFP43263.1"/>
    <property type="molecule type" value="Genomic_DNA"/>
</dbReference>
<dbReference type="RefSeq" id="WP_090483104.1">
    <property type="nucleotide sequence ID" value="NZ_FOWZ01000007.1"/>
</dbReference>
<gene>
    <name evidence="2" type="ORF">SAMN04488060_2838</name>
</gene>
<reference evidence="3" key="1">
    <citation type="submission" date="2016-10" db="EMBL/GenBank/DDBJ databases">
        <authorList>
            <person name="Varghese N."/>
            <person name="Submissions S."/>
        </authorList>
    </citation>
    <scope>NUCLEOTIDE SEQUENCE [LARGE SCALE GENOMIC DNA]</scope>
    <source>
        <strain evidence="3">CGMCC 1.7715</strain>
    </source>
</reference>
<evidence type="ECO:0000313" key="2">
    <source>
        <dbReference type="EMBL" id="SFP43263.1"/>
    </source>
</evidence>
<name>A0A1I5QAL0_9SPHN</name>
<feature type="transmembrane region" description="Helical" evidence="1">
    <location>
        <begin position="80"/>
        <end position="97"/>
    </location>
</feature>
<evidence type="ECO:0000313" key="3">
    <source>
        <dbReference type="Proteomes" id="UP000199331"/>
    </source>
</evidence>
<protein>
    <submittedName>
        <fullName evidence="2">Uncharacterized protein</fullName>
    </submittedName>
</protein>
<keyword evidence="1" id="KW-0472">Membrane</keyword>
<organism evidence="2 3">
    <name type="scientific">Qipengyuania nanhaisediminis</name>
    <dbReference type="NCBI Taxonomy" id="604088"/>
    <lineage>
        <taxon>Bacteria</taxon>
        <taxon>Pseudomonadati</taxon>
        <taxon>Pseudomonadota</taxon>
        <taxon>Alphaproteobacteria</taxon>
        <taxon>Sphingomonadales</taxon>
        <taxon>Erythrobacteraceae</taxon>
        <taxon>Qipengyuania</taxon>
    </lineage>
</organism>
<keyword evidence="1" id="KW-0812">Transmembrane</keyword>
<evidence type="ECO:0000256" key="1">
    <source>
        <dbReference type="SAM" id="Phobius"/>
    </source>
</evidence>
<dbReference type="Proteomes" id="UP000199331">
    <property type="component" value="Unassembled WGS sequence"/>
</dbReference>
<sequence>MTQGVIDEAEGLEWAGASFTRWQRVKNAIGRTYHIKLLGKTPTVGAVFLKLLQWAIIAAIASAPYWPAYFEGNPIEAANAPYYFGAALFLLIFKAAYDRFMEQRRVGSLEKRHKAAAAAEQRNLFTSMRDFTDLPSPDLSNAQFMELIQRALGSIAKKIKEETGALDATYLQVSLLLFQPDEKIEVVARAESERPTRRPTDRNRTMAYFVARAGLEWKQVPDLKSDKLFDLAGISQADCPYRSILLIPVTADESTENPESCGVITIDSGRAFEFWDDSKTQEIFLQVMPFVRLLACPSSEHLAQLAA</sequence>
<dbReference type="AlphaFoldDB" id="A0A1I5QAL0"/>
<feature type="transmembrane region" description="Helical" evidence="1">
    <location>
        <begin position="47"/>
        <end position="68"/>
    </location>
</feature>
<accession>A0A1I5QAL0</accession>
<proteinExistence type="predicted"/>
<keyword evidence="1" id="KW-1133">Transmembrane helix</keyword>